<gene>
    <name evidence="9" type="ORF">HZA66_24210</name>
</gene>
<dbReference type="Proteomes" id="UP000782519">
    <property type="component" value="Unassembled WGS sequence"/>
</dbReference>
<evidence type="ECO:0000256" key="7">
    <source>
        <dbReference type="SAM" id="Coils"/>
    </source>
</evidence>
<keyword evidence="2" id="KW-0645">Protease</keyword>
<keyword evidence="7" id="KW-0175">Coiled coil</keyword>
<evidence type="ECO:0000256" key="5">
    <source>
        <dbReference type="ARBA" id="ARBA00022833"/>
    </source>
</evidence>
<evidence type="ECO:0000256" key="6">
    <source>
        <dbReference type="ARBA" id="ARBA00023049"/>
    </source>
</evidence>
<accession>A0A933S247</accession>
<comment type="caution">
    <text evidence="9">The sequence shown here is derived from an EMBL/GenBank/DDBJ whole genome shotgun (WGS) entry which is preliminary data.</text>
</comment>
<dbReference type="Pfam" id="PF01551">
    <property type="entry name" value="Peptidase_M23"/>
    <property type="match status" value="1"/>
</dbReference>
<feature type="domain" description="M23ase beta-sheet core" evidence="8">
    <location>
        <begin position="363"/>
        <end position="464"/>
    </location>
</feature>
<sequence length="478" mass="50393">MHHDCVQHELATAAKSGASGAGWPSVALLSASLVSGGFATALPPGLLALGLGALTSSATVSAAQAQTAPSAMPSPTVDLIRQREQELEAARAQQKRAAELQDKLRADLAAIGEDRTKLNQQLIDIAAKVRAVETRIGDAEARLVPLDARETQIRTSLEQRRGEIGEVLAALQRAGRRAPPALLVRPEDALQSLRTAILLGAVVPDLRERADRLATDLGELIAVRKTIAAERDQLAADRGNMTADQTRLAALIDERQRKQSAVEKDIETERSRALTLSRQVDSLQGLIAKMEQDLKSAAKAAATASQKGSPVALNGQPNLAALKDPGRLSPAVAFASAKGMLAFPVNGSKIREFGRPDGVGGVERGISLSTRPGAQVTTPCDGWVVYAGPFRSYGQLLILNAGGGYHVLIAGMERISVNIGQFVLTGEPVATMGSKSQVASILAANASQPVLYIEFRKDGTPIDPGPWWAANEGEKVRG</sequence>
<evidence type="ECO:0000313" key="10">
    <source>
        <dbReference type="Proteomes" id="UP000782519"/>
    </source>
</evidence>
<dbReference type="Gene3D" id="6.10.250.3150">
    <property type="match status" value="1"/>
</dbReference>
<organism evidence="9 10">
    <name type="scientific">Rhodopseudomonas palustris</name>
    <dbReference type="NCBI Taxonomy" id="1076"/>
    <lineage>
        <taxon>Bacteria</taxon>
        <taxon>Pseudomonadati</taxon>
        <taxon>Pseudomonadota</taxon>
        <taxon>Alphaproteobacteria</taxon>
        <taxon>Hyphomicrobiales</taxon>
        <taxon>Nitrobacteraceae</taxon>
        <taxon>Rhodopseudomonas</taxon>
    </lineage>
</organism>
<keyword evidence="3" id="KW-0479">Metal-binding</keyword>
<dbReference type="CDD" id="cd12797">
    <property type="entry name" value="M23_peptidase"/>
    <property type="match status" value="1"/>
</dbReference>
<dbReference type="SUPFAM" id="SSF51261">
    <property type="entry name" value="Duplicated hybrid motif"/>
    <property type="match status" value="1"/>
</dbReference>
<evidence type="ECO:0000256" key="4">
    <source>
        <dbReference type="ARBA" id="ARBA00022801"/>
    </source>
</evidence>
<dbReference type="InterPro" id="IPR011055">
    <property type="entry name" value="Dup_hybrid_motif"/>
</dbReference>
<dbReference type="InterPro" id="IPR016047">
    <property type="entry name" value="M23ase_b-sheet_dom"/>
</dbReference>
<dbReference type="PANTHER" id="PTHR21666">
    <property type="entry name" value="PEPTIDASE-RELATED"/>
    <property type="match status" value="1"/>
</dbReference>
<dbReference type="InterPro" id="IPR050570">
    <property type="entry name" value="Cell_wall_metabolism_enzyme"/>
</dbReference>
<evidence type="ECO:0000256" key="3">
    <source>
        <dbReference type="ARBA" id="ARBA00022723"/>
    </source>
</evidence>
<dbReference type="EMBL" id="JACRJB010000068">
    <property type="protein sequence ID" value="MBI5132556.1"/>
    <property type="molecule type" value="Genomic_DNA"/>
</dbReference>
<evidence type="ECO:0000256" key="2">
    <source>
        <dbReference type="ARBA" id="ARBA00022670"/>
    </source>
</evidence>
<dbReference type="AlphaFoldDB" id="A0A933S247"/>
<dbReference type="Gene3D" id="2.70.70.10">
    <property type="entry name" value="Glucose Permease (Domain IIA)"/>
    <property type="match status" value="1"/>
</dbReference>
<reference evidence="9" key="1">
    <citation type="submission" date="2020-07" db="EMBL/GenBank/DDBJ databases">
        <title>Huge and variable diversity of episymbiotic CPR bacteria and DPANN archaea in groundwater ecosystems.</title>
        <authorList>
            <person name="He C.Y."/>
            <person name="Keren R."/>
            <person name="Whittaker M."/>
            <person name="Farag I.F."/>
            <person name="Doudna J."/>
            <person name="Cate J.H.D."/>
            <person name="Banfield J.F."/>
        </authorList>
    </citation>
    <scope>NUCLEOTIDE SEQUENCE</scope>
    <source>
        <strain evidence="9">NC_groundwater_1818_Pr3_B-0.1um_66_35</strain>
    </source>
</reference>
<feature type="coiled-coil region" evidence="7">
    <location>
        <begin position="280"/>
        <end position="307"/>
    </location>
</feature>
<name>A0A933S247_RHOPL</name>
<dbReference type="GO" id="GO:0046872">
    <property type="term" value="F:metal ion binding"/>
    <property type="evidence" value="ECO:0007669"/>
    <property type="project" value="UniProtKB-KW"/>
</dbReference>
<dbReference type="GO" id="GO:0004222">
    <property type="term" value="F:metalloendopeptidase activity"/>
    <property type="evidence" value="ECO:0007669"/>
    <property type="project" value="TreeGrafter"/>
</dbReference>
<evidence type="ECO:0000256" key="1">
    <source>
        <dbReference type="ARBA" id="ARBA00001947"/>
    </source>
</evidence>
<keyword evidence="5" id="KW-0862">Zinc</keyword>
<evidence type="ECO:0000259" key="8">
    <source>
        <dbReference type="Pfam" id="PF01551"/>
    </source>
</evidence>
<protein>
    <submittedName>
        <fullName evidence="9">Peptidoglycan DD-metalloendopeptidase family protein</fullName>
    </submittedName>
</protein>
<keyword evidence="6" id="KW-0482">Metalloprotease</keyword>
<dbReference type="GO" id="GO:0006508">
    <property type="term" value="P:proteolysis"/>
    <property type="evidence" value="ECO:0007669"/>
    <property type="project" value="UniProtKB-KW"/>
</dbReference>
<feature type="coiled-coil region" evidence="7">
    <location>
        <begin position="77"/>
        <end position="107"/>
    </location>
</feature>
<proteinExistence type="predicted"/>
<comment type="cofactor">
    <cofactor evidence="1">
        <name>Zn(2+)</name>
        <dbReference type="ChEBI" id="CHEBI:29105"/>
    </cofactor>
</comment>
<dbReference type="PANTHER" id="PTHR21666:SF288">
    <property type="entry name" value="CELL DIVISION PROTEIN YTFB"/>
    <property type="match status" value="1"/>
</dbReference>
<keyword evidence="4" id="KW-0378">Hydrolase</keyword>
<evidence type="ECO:0000313" key="9">
    <source>
        <dbReference type="EMBL" id="MBI5132556.1"/>
    </source>
</evidence>